<dbReference type="InterPro" id="IPR037278">
    <property type="entry name" value="ARFGAP/RecO"/>
</dbReference>
<dbReference type="GO" id="GO:0006310">
    <property type="term" value="P:DNA recombination"/>
    <property type="evidence" value="ECO:0007669"/>
    <property type="project" value="UniProtKB-UniRule"/>
</dbReference>
<dbReference type="Gene3D" id="2.40.50.140">
    <property type="entry name" value="Nucleic acid-binding proteins"/>
    <property type="match status" value="1"/>
</dbReference>
<evidence type="ECO:0000256" key="6">
    <source>
        <dbReference type="ARBA" id="ARBA00033409"/>
    </source>
</evidence>
<keyword evidence="5 7" id="KW-0234">DNA repair</keyword>
<evidence type="ECO:0000256" key="7">
    <source>
        <dbReference type="HAMAP-Rule" id="MF_00201"/>
    </source>
</evidence>
<evidence type="ECO:0000256" key="5">
    <source>
        <dbReference type="ARBA" id="ARBA00023204"/>
    </source>
</evidence>
<dbReference type="InterPro" id="IPR003717">
    <property type="entry name" value="RecO"/>
</dbReference>
<dbReference type="Gene3D" id="1.20.1440.120">
    <property type="entry name" value="Recombination protein O, C-terminal domain"/>
    <property type="match status" value="1"/>
</dbReference>
<evidence type="ECO:0000256" key="2">
    <source>
        <dbReference type="ARBA" id="ARBA00021310"/>
    </source>
</evidence>
<evidence type="ECO:0000256" key="3">
    <source>
        <dbReference type="ARBA" id="ARBA00022763"/>
    </source>
</evidence>
<feature type="region of interest" description="Disordered" evidence="8">
    <location>
        <begin position="1"/>
        <end position="52"/>
    </location>
</feature>
<proteinExistence type="inferred from homology"/>
<protein>
    <recommendedName>
        <fullName evidence="2 7">DNA repair protein RecO</fullName>
    </recommendedName>
    <alternativeName>
        <fullName evidence="6 7">Recombination protein O</fullName>
    </alternativeName>
</protein>
<gene>
    <name evidence="7" type="primary">recO</name>
    <name evidence="10" type="ORF">DU000_02160</name>
</gene>
<keyword evidence="11" id="KW-1185">Reference proteome</keyword>
<dbReference type="InterPro" id="IPR012340">
    <property type="entry name" value="NA-bd_OB-fold"/>
</dbReference>
<dbReference type="SUPFAM" id="SSF50249">
    <property type="entry name" value="Nucleic acid-binding proteins"/>
    <property type="match status" value="1"/>
</dbReference>
<feature type="domain" description="DNA replication/recombination mediator RecO N-terminal" evidence="9">
    <location>
        <begin position="61"/>
        <end position="132"/>
    </location>
</feature>
<evidence type="ECO:0000313" key="11">
    <source>
        <dbReference type="Proteomes" id="UP000252357"/>
    </source>
</evidence>
<dbReference type="EMBL" id="QPGB01000001">
    <property type="protein sequence ID" value="RCS59550.1"/>
    <property type="molecule type" value="Genomic_DNA"/>
</dbReference>
<evidence type="ECO:0000256" key="4">
    <source>
        <dbReference type="ARBA" id="ARBA00023172"/>
    </source>
</evidence>
<dbReference type="InterPro" id="IPR042242">
    <property type="entry name" value="RecO_C"/>
</dbReference>
<comment type="function">
    <text evidence="7">Involved in DNA repair and RecF pathway recombination.</text>
</comment>
<sequence>MKSHSAQPLRFLSLAESLNPPTPEAESGVIETPGKLQASTKTQGTRRLAPRSETRIEDETVVVLHSYPYSETSLILDVLSRQHGRVALIAKGAKRPRSALRGVLSSFQPLSLSWSGRGEVRTLTKAEWLGGFTPLWGDALLMGFYLNELLLKLLPRDDAHPELFDAYLATLGQLNNSQAATLALRRFERALLAELGYAIHYTEDIYGNAVQPHAAYRIDPEAGAIPLQSAESQGDALVVPGQVLLDLEHNHADTQDKLRTQQAKLVMRALINHLLAGQPLNTRQILIDLQKL</sequence>
<dbReference type="OrthoDB" id="9804792at2"/>
<dbReference type="Pfam" id="PF11967">
    <property type="entry name" value="RecO_N"/>
    <property type="match status" value="1"/>
</dbReference>
<reference evidence="10 11" key="1">
    <citation type="journal article" date="2018" name="Int. J. Syst. Evol. Microbiol.">
        <title>Parvibium lacunae gen. nov., sp. nov., a new member of the family Alcaligenaceae isolated from a freshwater pond.</title>
        <authorList>
            <person name="Chen W.M."/>
            <person name="Xie P.B."/>
            <person name="Hsu M.Y."/>
            <person name="Sheu S.Y."/>
        </authorList>
    </citation>
    <scope>NUCLEOTIDE SEQUENCE [LARGE SCALE GENOMIC DNA]</scope>
    <source>
        <strain evidence="10 11">KMB9</strain>
    </source>
</reference>
<dbReference type="NCBIfam" id="TIGR00613">
    <property type="entry name" value="reco"/>
    <property type="match status" value="1"/>
</dbReference>
<name>A0A368L7B1_9BURK</name>
<keyword evidence="3 7" id="KW-0227">DNA damage</keyword>
<dbReference type="GO" id="GO:0006302">
    <property type="term" value="P:double-strand break repair"/>
    <property type="evidence" value="ECO:0007669"/>
    <property type="project" value="TreeGrafter"/>
</dbReference>
<dbReference type="PANTHER" id="PTHR33991:SF1">
    <property type="entry name" value="DNA REPAIR PROTEIN RECO"/>
    <property type="match status" value="1"/>
</dbReference>
<evidence type="ECO:0000256" key="8">
    <source>
        <dbReference type="SAM" id="MobiDB-lite"/>
    </source>
</evidence>
<dbReference type="HAMAP" id="MF_00201">
    <property type="entry name" value="RecO"/>
    <property type="match status" value="1"/>
</dbReference>
<dbReference type="Proteomes" id="UP000252357">
    <property type="component" value="Unassembled WGS sequence"/>
</dbReference>
<dbReference type="RefSeq" id="WP_114401700.1">
    <property type="nucleotide sequence ID" value="NZ_QPGB01000001.1"/>
</dbReference>
<organism evidence="10 11">
    <name type="scientific">Parvibium lacunae</name>
    <dbReference type="NCBI Taxonomy" id="1888893"/>
    <lineage>
        <taxon>Bacteria</taxon>
        <taxon>Pseudomonadati</taxon>
        <taxon>Pseudomonadota</taxon>
        <taxon>Betaproteobacteria</taxon>
        <taxon>Burkholderiales</taxon>
        <taxon>Alcaligenaceae</taxon>
        <taxon>Parvibium</taxon>
    </lineage>
</organism>
<dbReference type="Pfam" id="PF02565">
    <property type="entry name" value="RecO_C"/>
    <property type="match status" value="1"/>
</dbReference>
<comment type="similarity">
    <text evidence="1 7">Belongs to the RecO family.</text>
</comment>
<comment type="caution">
    <text evidence="10">The sequence shown here is derived from an EMBL/GenBank/DDBJ whole genome shotgun (WGS) entry which is preliminary data.</text>
</comment>
<evidence type="ECO:0000313" key="10">
    <source>
        <dbReference type="EMBL" id="RCS59550.1"/>
    </source>
</evidence>
<evidence type="ECO:0000259" key="9">
    <source>
        <dbReference type="Pfam" id="PF11967"/>
    </source>
</evidence>
<evidence type="ECO:0000256" key="1">
    <source>
        <dbReference type="ARBA" id="ARBA00007452"/>
    </source>
</evidence>
<keyword evidence="4 7" id="KW-0233">DNA recombination</keyword>
<dbReference type="AlphaFoldDB" id="A0A368L7B1"/>
<dbReference type="GO" id="GO:0043590">
    <property type="term" value="C:bacterial nucleoid"/>
    <property type="evidence" value="ECO:0007669"/>
    <property type="project" value="TreeGrafter"/>
</dbReference>
<dbReference type="InterPro" id="IPR022572">
    <property type="entry name" value="DNA_rep/recomb_RecO_N"/>
</dbReference>
<dbReference type="PANTHER" id="PTHR33991">
    <property type="entry name" value="DNA REPAIR PROTEIN RECO"/>
    <property type="match status" value="1"/>
</dbReference>
<dbReference type="SUPFAM" id="SSF57863">
    <property type="entry name" value="ArfGap/RecO-like zinc finger"/>
    <property type="match status" value="1"/>
</dbReference>
<accession>A0A368L7B1</accession>